<protein>
    <submittedName>
        <fullName evidence="2">Uncharacterized protein</fullName>
    </submittedName>
</protein>
<feature type="compositionally biased region" description="Basic and acidic residues" evidence="1">
    <location>
        <begin position="50"/>
        <end position="60"/>
    </location>
</feature>
<keyword evidence="3" id="KW-1185">Reference proteome</keyword>
<gene>
    <name evidence="2" type="ORF">Acr_21g0006090</name>
</gene>
<feature type="compositionally biased region" description="Acidic residues" evidence="1">
    <location>
        <begin position="79"/>
        <end position="100"/>
    </location>
</feature>
<accession>A0A7J0GGR5</accession>
<reference evidence="2 3" key="1">
    <citation type="submission" date="2019-07" db="EMBL/GenBank/DDBJ databases">
        <title>De Novo Assembly of kiwifruit Actinidia rufa.</title>
        <authorList>
            <person name="Sugita-Konishi S."/>
            <person name="Sato K."/>
            <person name="Mori E."/>
            <person name="Abe Y."/>
            <person name="Kisaki G."/>
            <person name="Hamano K."/>
            <person name="Suezawa K."/>
            <person name="Otani M."/>
            <person name="Fukuda T."/>
            <person name="Manabe T."/>
            <person name="Gomi K."/>
            <person name="Tabuchi M."/>
            <person name="Akimitsu K."/>
            <person name="Kataoka I."/>
        </authorList>
    </citation>
    <scope>NUCLEOTIDE SEQUENCE [LARGE SCALE GENOMIC DNA]</scope>
    <source>
        <strain evidence="3">cv. Fuchu</strain>
    </source>
</reference>
<dbReference type="Proteomes" id="UP000585474">
    <property type="component" value="Unassembled WGS sequence"/>
</dbReference>
<evidence type="ECO:0000313" key="2">
    <source>
        <dbReference type="EMBL" id="GFZ10010.1"/>
    </source>
</evidence>
<sequence>MQSPSTAQTQTWFSSEVGDYIGMESCVDLHQFEAEEAEGWCGRSGRRERRREARREREEFPPPMPSSGWRLTRAREDNDNADYEGDDDGSGNQCEEDDRSVEEAVAVVPPPETVVNGGGKFYNYSSSSVRSNPCMLGMTLPAIRPVRI</sequence>
<evidence type="ECO:0000313" key="3">
    <source>
        <dbReference type="Proteomes" id="UP000585474"/>
    </source>
</evidence>
<organism evidence="2 3">
    <name type="scientific">Actinidia rufa</name>
    <dbReference type="NCBI Taxonomy" id="165716"/>
    <lineage>
        <taxon>Eukaryota</taxon>
        <taxon>Viridiplantae</taxon>
        <taxon>Streptophyta</taxon>
        <taxon>Embryophyta</taxon>
        <taxon>Tracheophyta</taxon>
        <taxon>Spermatophyta</taxon>
        <taxon>Magnoliopsida</taxon>
        <taxon>eudicotyledons</taxon>
        <taxon>Gunneridae</taxon>
        <taxon>Pentapetalae</taxon>
        <taxon>asterids</taxon>
        <taxon>Ericales</taxon>
        <taxon>Actinidiaceae</taxon>
        <taxon>Actinidia</taxon>
    </lineage>
</organism>
<dbReference type="AlphaFoldDB" id="A0A7J0GGR5"/>
<evidence type="ECO:0000256" key="1">
    <source>
        <dbReference type="SAM" id="MobiDB-lite"/>
    </source>
</evidence>
<proteinExistence type="predicted"/>
<dbReference type="OrthoDB" id="1928183at2759"/>
<dbReference type="EMBL" id="BJWL01000021">
    <property type="protein sequence ID" value="GFZ10010.1"/>
    <property type="molecule type" value="Genomic_DNA"/>
</dbReference>
<feature type="region of interest" description="Disordered" evidence="1">
    <location>
        <begin position="37"/>
        <end position="103"/>
    </location>
</feature>
<comment type="caution">
    <text evidence="2">The sequence shown here is derived from an EMBL/GenBank/DDBJ whole genome shotgun (WGS) entry which is preliminary data.</text>
</comment>
<name>A0A7J0GGR5_9ERIC</name>